<dbReference type="Gene3D" id="3.30.70.270">
    <property type="match status" value="1"/>
</dbReference>
<feature type="compositionally biased region" description="Polar residues" evidence="1">
    <location>
        <begin position="564"/>
        <end position="577"/>
    </location>
</feature>
<dbReference type="NCBIfam" id="TIGR00229">
    <property type="entry name" value="sensory_box"/>
    <property type="match status" value="1"/>
</dbReference>
<keyword evidence="5" id="KW-1185">Reference proteome</keyword>
<evidence type="ECO:0000313" key="5">
    <source>
        <dbReference type="Proteomes" id="UP000243002"/>
    </source>
</evidence>
<dbReference type="Gene3D" id="3.20.20.450">
    <property type="entry name" value="EAL domain"/>
    <property type="match status" value="1"/>
</dbReference>
<dbReference type="InterPro" id="IPR000160">
    <property type="entry name" value="GGDEF_dom"/>
</dbReference>
<gene>
    <name evidence="4" type="ORF">C7K55_01370</name>
</gene>
<dbReference type="InterPro" id="IPR035919">
    <property type="entry name" value="EAL_sf"/>
</dbReference>
<dbReference type="EMBL" id="PXXO01000001">
    <property type="protein sequence ID" value="PSJ07407.1"/>
    <property type="molecule type" value="Genomic_DNA"/>
</dbReference>
<evidence type="ECO:0000313" key="4">
    <source>
        <dbReference type="EMBL" id="PSJ07407.1"/>
    </source>
</evidence>
<dbReference type="InterPro" id="IPR000014">
    <property type="entry name" value="PAS"/>
</dbReference>
<dbReference type="SMART" id="SM00052">
    <property type="entry name" value="EAL"/>
    <property type="match status" value="1"/>
</dbReference>
<dbReference type="AlphaFoldDB" id="A0A2P7N1Q3"/>
<dbReference type="PANTHER" id="PTHR44757">
    <property type="entry name" value="DIGUANYLATE CYCLASE DGCP"/>
    <property type="match status" value="1"/>
</dbReference>
<evidence type="ECO:0000259" key="3">
    <source>
        <dbReference type="PROSITE" id="PS50887"/>
    </source>
</evidence>
<dbReference type="CDD" id="cd01949">
    <property type="entry name" value="GGDEF"/>
    <property type="match status" value="1"/>
</dbReference>
<feature type="domain" description="EAL" evidence="2">
    <location>
        <begin position="312"/>
        <end position="566"/>
    </location>
</feature>
<dbReference type="InterPro" id="IPR052155">
    <property type="entry name" value="Biofilm_reg_signaling"/>
</dbReference>
<feature type="region of interest" description="Disordered" evidence="1">
    <location>
        <begin position="564"/>
        <end position="586"/>
    </location>
</feature>
<dbReference type="SMART" id="SM00267">
    <property type="entry name" value="GGDEF"/>
    <property type="match status" value="1"/>
</dbReference>
<dbReference type="InterPro" id="IPR043128">
    <property type="entry name" value="Rev_trsase/Diguanyl_cyclase"/>
</dbReference>
<dbReference type="NCBIfam" id="TIGR00254">
    <property type="entry name" value="GGDEF"/>
    <property type="match status" value="1"/>
</dbReference>
<dbReference type="FunFam" id="3.30.70.270:FF:000001">
    <property type="entry name" value="Diguanylate cyclase domain protein"/>
    <property type="match status" value="1"/>
</dbReference>
<feature type="domain" description="GGDEF" evidence="3">
    <location>
        <begin position="167"/>
        <end position="301"/>
    </location>
</feature>
<dbReference type="CDD" id="cd01948">
    <property type="entry name" value="EAL"/>
    <property type="match status" value="1"/>
</dbReference>
<dbReference type="SUPFAM" id="SSF141868">
    <property type="entry name" value="EAL domain-like"/>
    <property type="match status" value="1"/>
</dbReference>
<dbReference type="PROSITE" id="PS50887">
    <property type="entry name" value="GGDEF"/>
    <property type="match status" value="1"/>
</dbReference>
<dbReference type="RefSeq" id="WP_106501592.1">
    <property type="nucleotide sequence ID" value="NZ_PXXO01000001.1"/>
</dbReference>
<organism evidence="4 5">
    <name type="scientific">Cyanobium usitatum str. Tous</name>
    <dbReference type="NCBI Taxonomy" id="2116684"/>
    <lineage>
        <taxon>Bacteria</taxon>
        <taxon>Bacillati</taxon>
        <taxon>Cyanobacteriota</taxon>
        <taxon>Cyanophyceae</taxon>
        <taxon>Synechococcales</taxon>
        <taxon>Prochlorococcaceae</taxon>
        <taxon>Cyanobium</taxon>
    </lineage>
</organism>
<dbReference type="Proteomes" id="UP000243002">
    <property type="component" value="Unassembled WGS sequence"/>
</dbReference>
<dbReference type="OrthoDB" id="442691at2"/>
<sequence length="586" mass="62862">MTLFLNDSAFADAGIPMAFVVPSDERGGLGLIQSANGAMAFFTGRSMEALTGLAFAELVHRDDVALGEDQLARLSSGQVESCSFEKRFEHADGHRTWGLVTVAQGNDAGGSRQGTLVVQVHDISERKHFVGQLEYFADHDPLTSLFNQRRFRIDVDRQLAYGRRHGGGGAVLMLDLDNFKEVNDEYGHAAGDALIIAVSAALTGNSRETDLVARLGGDEFAVLLPESSLSEAETHSEKLLQAIGAVVVEGVGQGITVAASCGVAGFHSDDGQCADDVLINADLALYQAKESGRGCVKVFAADSGLHEKVTARLLWSERIREALDHDGFVLHAKPVIDLQTNAVAFYELVIRLRAPGGVLIPPAVFLYTAERFGMAIDIDEWVTGRAITLLEEMNQAQPIALGVNISGASLQGDRFAQFLETHLAGTSFPRELLIFELTESVAMANLERARQFGRVLTKLGCRLALDDFGAAFGSFYYLKHLPVDLLKIAGEYVRGLGMEHDPADRLIIEAVVKLAKGLGTMVVAEFVGDQETRQELLAMGVRLGQGAFLGPSRDVGEIESLQPQGALQDTQTVTSPTEAGAPGLVG</sequence>
<accession>A0A2P7N1Q3</accession>
<dbReference type="Gene3D" id="3.30.450.20">
    <property type="entry name" value="PAS domain"/>
    <property type="match status" value="1"/>
</dbReference>
<evidence type="ECO:0000256" key="1">
    <source>
        <dbReference type="SAM" id="MobiDB-lite"/>
    </source>
</evidence>
<dbReference type="SUPFAM" id="SSF55073">
    <property type="entry name" value="Nucleotide cyclase"/>
    <property type="match status" value="1"/>
</dbReference>
<dbReference type="PANTHER" id="PTHR44757:SF2">
    <property type="entry name" value="BIOFILM ARCHITECTURE MAINTENANCE PROTEIN MBAA"/>
    <property type="match status" value="1"/>
</dbReference>
<protein>
    <recommendedName>
        <fullName evidence="6">GGDEF domain-containing protein</fullName>
    </recommendedName>
</protein>
<dbReference type="InterPro" id="IPR029787">
    <property type="entry name" value="Nucleotide_cyclase"/>
</dbReference>
<reference evidence="4 5" key="1">
    <citation type="journal article" date="2018" name="Environ. Microbiol.">
        <title>Ecological and genomic features of two widespread freshwater picocyanobacteria.</title>
        <authorList>
            <person name="Cabello-Yeves P.J."/>
            <person name="Picazo A."/>
            <person name="Camacho A."/>
            <person name="Callieri C."/>
            <person name="Rosselli R."/>
            <person name="Roda-Garcia J.J."/>
            <person name="Coutinho F.H."/>
            <person name="Rodriguez-Valera F."/>
        </authorList>
    </citation>
    <scope>NUCLEOTIDE SEQUENCE [LARGE SCALE GENOMIC DNA]</scope>
    <source>
        <strain evidence="4 5">Tous</strain>
    </source>
</reference>
<dbReference type="SUPFAM" id="SSF55785">
    <property type="entry name" value="PYP-like sensor domain (PAS domain)"/>
    <property type="match status" value="1"/>
</dbReference>
<comment type="caution">
    <text evidence="4">The sequence shown here is derived from an EMBL/GenBank/DDBJ whole genome shotgun (WGS) entry which is preliminary data.</text>
</comment>
<evidence type="ECO:0008006" key="6">
    <source>
        <dbReference type="Google" id="ProtNLM"/>
    </source>
</evidence>
<evidence type="ECO:0000259" key="2">
    <source>
        <dbReference type="PROSITE" id="PS50883"/>
    </source>
</evidence>
<dbReference type="Pfam" id="PF00990">
    <property type="entry name" value="GGDEF"/>
    <property type="match status" value="1"/>
</dbReference>
<dbReference type="CDD" id="cd00130">
    <property type="entry name" value="PAS"/>
    <property type="match status" value="1"/>
</dbReference>
<name>A0A2P7N1Q3_9CYAN</name>
<proteinExistence type="predicted"/>
<dbReference type="Pfam" id="PF00563">
    <property type="entry name" value="EAL"/>
    <property type="match status" value="1"/>
</dbReference>
<dbReference type="InterPro" id="IPR035965">
    <property type="entry name" value="PAS-like_dom_sf"/>
</dbReference>
<dbReference type="InterPro" id="IPR001633">
    <property type="entry name" value="EAL_dom"/>
</dbReference>
<dbReference type="PROSITE" id="PS50883">
    <property type="entry name" value="EAL"/>
    <property type="match status" value="1"/>
</dbReference>